<name>A0A1J1HF94_9DIPT</name>
<evidence type="ECO:0000313" key="3">
    <source>
        <dbReference type="Proteomes" id="UP000183832"/>
    </source>
</evidence>
<reference evidence="2 3" key="1">
    <citation type="submission" date="2015-04" db="EMBL/GenBank/DDBJ databases">
        <authorList>
            <person name="Syromyatnikov M.Y."/>
            <person name="Popov V.N."/>
        </authorList>
    </citation>
    <scope>NUCLEOTIDE SEQUENCE [LARGE SCALE GENOMIC DNA]</scope>
</reference>
<protein>
    <submittedName>
        <fullName evidence="2">CLUMA_CG000475, isoform A</fullName>
    </submittedName>
</protein>
<gene>
    <name evidence="2" type="ORF">CLUMA_CG000475</name>
</gene>
<organism evidence="2 3">
    <name type="scientific">Clunio marinus</name>
    <dbReference type="NCBI Taxonomy" id="568069"/>
    <lineage>
        <taxon>Eukaryota</taxon>
        <taxon>Metazoa</taxon>
        <taxon>Ecdysozoa</taxon>
        <taxon>Arthropoda</taxon>
        <taxon>Hexapoda</taxon>
        <taxon>Insecta</taxon>
        <taxon>Pterygota</taxon>
        <taxon>Neoptera</taxon>
        <taxon>Endopterygota</taxon>
        <taxon>Diptera</taxon>
        <taxon>Nematocera</taxon>
        <taxon>Chironomoidea</taxon>
        <taxon>Chironomidae</taxon>
        <taxon>Clunio</taxon>
    </lineage>
</organism>
<evidence type="ECO:0000256" key="1">
    <source>
        <dbReference type="SAM" id="MobiDB-lite"/>
    </source>
</evidence>
<dbReference type="AlphaFoldDB" id="A0A1J1HF94"/>
<proteinExistence type="predicted"/>
<accession>A0A1J1HF94</accession>
<evidence type="ECO:0000313" key="2">
    <source>
        <dbReference type="EMBL" id="CRK86639.1"/>
    </source>
</evidence>
<feature type="region of interest" description="Disordered" evidence="1">
    <location>
        <begin position="59"/>
        <end position="82"/>
    </location>
</feature>
<keyword evidence="3" id="KW-1185">Reference proteome</keyword>
<feature type="compositionally biased region" description="Basic and acidic residues" evidence="1">
    <location>
        <begin position="62"/>
        <end position="71"/>
    </location>
</feature>
<dbReference type="Proteomes" id="UP000183832">
    <property type="component" value="Unassembled WGS sequence"/>
</dbReference>
<dbReference type="EMBL" id="CVRI01000002">
    <property type="protein sequence ID" value="CRK86639.1"/>
    <property type="molecule type" value="Genomic_DNA"/>
</dbReference>
<sequence>MSDETIQMSVIKNASYCLTSFQIKTNQILEFTLNARIEQFITKTTSLINPMNNKILKHRKEKTSELFRHVDGNNGKEQQDKN</sequence>